<evidence type="ECO:0000313" key="8">
    <source>
        <dbReference type="Proteomes" id="UP000228380"/>
    </source>
</evidence>
<feature type="transmembrane region" description="Helical" evidence="6">
    <location>
        <begin position="395"/>
        <end position="413"/>
    </location>
</feature>
<keyword evidence="7" id="KW-0732">Signal</keyword>
<dbReference type="RefSeq" id="XP_008793737.2">
    <property type="nucleotide sequence ID" value="XM_008795515.4"/>
</dbReference>
<evidence type="ECO:0000256" key="4">
    <source>
        <dbReference type="ARBA" id="ARBA00022989"/>
    </source>
</evidence>
<dbReference type="PANTHER" id="PTHR14255:SF3">
    <property type="entry name" value="SULFITE EXPORTER TAUE_SAFE FAMILY PROTEIN 5-RELATED"/>
    <property type="match status" value="1"/>
</dbReference>
<accession>A0A8B7C8B2</accession>
<sequence>MRNFLDFLKRMLLPLTILAIAHLSASQGTQPLSQPHGLEHLLPQLSRRGKQQLDLQKEESRAEFRAIIAWILCFIAASVSSAGGVGGGSLYLPILNLVAGLDLKSSTSYSAFMVTAGSLSNVMYNIFFTSPGSGGKSLINYEICLLSEPCMLLGVSIGVVCNLMFPEWLITALFAAFLASSTYKTCSAGFKCWKLETEEVRRGEAFRIERGGNEVDDKGMEVPLLGGGEVGGLRVPWKDLVVLLMVWFCFFVLHVLLGDEDGKGVTNIKPCGVAYWLITSSQVPFAVGFTAYILYDKKKKRLQPQSQQEIDGKDIAVETKIEALPMFVFPSAALFTGVLGGLFGIGGGLLINPVLLQIGIPPQITAATTTFIVLFSASMSMVQYVILGMKGIPQASIYAAVSFVASAIGLAIIEKAIEKSGRVSLIVFMVSMVMALSTVSITCFGAIDVWRQYTTGSYMGFKPPC</sequence>
<evidence type="ECO:0000256" key="1">
    <source>
        <dbReference type="ARBA" id="ARBA00004141"/>
    </source>
</evidence>
<keyword evidence="3 6" id="KW-0812">Transmembrane</keyword>
<dbReference type="GO" id="GO:0016567">
    <property type="term" value="P:protein ubiquitination"/>
    <property type="evidence" value="ECO:0007669"/>
    <property type="project" value="TreeGrafter"/>
</dbReference>
<dbReference type="GO" id="GO:0031464">
    <property type="term" value="C:Cul4A-RING E3 ubiquitin ligase complex"/>
    <property type="evidence" value="ECO:0007669"/>
    <property type="project" value="TreeGrafter"/>
</dbReference>
<dbReference type="KEGG" id="pda:103709964"/>
<keyword evidence="4 6" id="KW-1133">Transmembrane helix</keyword>
<comment type="subcellular location">
    <subcellularLocation>
        <location evidence="1">Membrane</location>
        <topology evidence="1">Multi-pass membrane protein</topology>
    </subcellularLocation>
</comment>
<reference evidence="8" key="1">
    <citation type="journal article" date="2019" name="Nat. Commun.">
        <title>Genome-wide association mapping of date palm fruit traits.</title>
        <authorList>
            <person name="Hazzouri K.M."/>
            <person name="Gros-Balthazard M."/>
            <person name="Flowers J.M."/>
            <person name="Copetti D."/>
            <person name="Lemansour A."/>
            <person name="Lebrun M."/>
            <person name="Masmoudi K."/>
            <person name="Ferrand S."/>
            <person name="Dhar M.I."/>
            <person name="Fresquez Z.A."/>
            <person name="Rosas U."/>
            <person name="Zhang J."/>
            <person name="Talag J."/>
            <person name="Lee S."/>
            <person name="Kudrna D."/>
            <person name="Powell R.F."/>
            <person name="Leitch I.J."/>
            <person name="Krueger R.R."/>
            <person name="Wing R.A."/>
            <person name="Amiri K.M.A."/>
            <person name="Purugganan M.D."/>
        </authorList>
    </citation>
    <scope>NUCLEOTIDE SEQUENCE [LARGE SCALE GENOMIC DNA]</scope>
    <source>
        <strain evidence="8">cv. Khalas</strain>
    </source>
</reference>
<feature type="transmembrane region" description="Helical" evidence="6">
    <location>
        <begin position="67"/>
        <end position="95"/>
    </location>
</feature>
<proteinExistence type="inferred from homology"/>
<gene>
    <name evidence="9" type="primary">LOC103709964</name>
</gene>
<feature type="transmembrane region" description="Helical" evidence="6">
    <location>
        <begin position="155"/>
        <end position="179"/>
    </location>
</feature>
<reference evidence="9" key="2">
    <citation type="submission" date="2025-08" db="UniProtKB">
        <authorList>
            <consortium name="RefSeq"/>
        </authorList>
    </citation>
    <scope>IDENTIFICATION</scope>
    <source>
        <tissue evidence="9">Young leaves</tissue>
    </source>
</reference>
<feature type="chain" id="PRO_5034613734" evidence="7">
    <location>
        <begin position="27"/>
        <end position="465"/>
    </location>
</feature>
<feature type="transmembrane region" description="Helical" evidence="6">
    <location>
        <begin position="425"/>
        <end position="450"/>
    </location>
</feature>
<evidence type="ECO:0000256" key="5">
    <source>
        <dbReference type="ARBA" id="ARBA00023136"/>
    </source>
</evidence>
<evidence type="ECO:0000256" key="6">
    <source>
        <dbReference type="SAM" id="Phobius"/>
    </source>
</evidence>
<evidence type="ECO:0000256" key="7">
    <source>
        <dbReference type="SAM" id="SignalP"/>
    </source>
</evidence>
<dbReference type="AlphaFoldDB" id="A0A8B7C8B2"/>
<dbReference type="PANTHER" id="PTHR14255">
    <property type="entry name" value="CEREBLON"/>
    <property type="match status" value="1"/>
</dbReference>
<feature type="transmembrane region" description="Helical" evidence="6">
    <location>
        <begin position="240"/>
        <end position="257"/>
    </location>
</feature>
<feature type="signal peptide" evidence="7">
    <location>
        <begin position="1"/>
        <end position="26"/>
    </location>
</feature>
<feature type="transmembrane region" description="Helical" evidence="6">
    <location>
        <begin position="327"/>
        <end position="351"/>
    </location>
</feature>
<feature type="transmembrane region" description="Helical" evidence="6">
    <location>
        <begin position="107"/>
        <end position="127"/>
    </location>
</feature>
<keyword evidence="5 6" id="KW-0472">Membrane</keyword>
<evidence type="ECO:0000313" key="9">
    <source>
        <dbReference type="RefSeq" id="XP_008793737.2"/>
    </source>
</evidence>
<organism evidence="8 9">
    <name type="scientific">Phoenix dactylifera</name>
    <name type="common">Date palm</name>
    <dbReference type="NCBI Taxonomy" id="42345"/>
    <lineage>
        <taxon>Eukaryota</taxon>
        <taxon>Viridiplantae</taxon>
        <taxon>Streptophyta</taxon>
        <taxon>Embryophyta</taxon>
        <taxon>Tracheophyta</taxon>
        <taxon>Spermatophyta</taxon>
        <taxon>Magnoliopsida</taxon>
        <taxon>Liliopsida</taxon>
        <taxon>Arecaceae</taxon>
        <taxon>Coryphoideae</taxon>
        <taxon>Phoeniceae</taxon>
        <taxon>Phoenix</taxon>
    </lineage>
</organism>
<dbReference type="GO" id="GO:0016020">
    <property type="term" value="C:membrane"/>
    <property type="evidence" value="ECO:0007669"/>
    <property type="project" value="UniProtKB-SubCell"/>
</dbReference>
<evidence type="ECO:0000256" key="3">
    <source>
        <dbReference type="ARBA" id="ARBA00022692"/>
    </source>
</evidence>
<feature type="transmembrane region" description="Helical" evidence="6">
    <location>
        <begin position="273"/>
        <end position="295"/>
    </location>
</feature>
<dbReference type="OrthoDB" id="434519at2759"/>
<evidence type="ECO:0000256" key="2">
    <source>
        <dbReference type="ARBA" id="ARBA00009142"/>
    </source>
</evidence>
<protein>
    <submittedName>
        <fullName evidence="9">Sulfite exporter TauE/SafE family protein 5-like</fullName>
    </submittedName>
</protein>
<dbReference type="InterPro" id="IPR002781">
    <property type="entry name" value="TM_pro_TauE-like"/>
</dbReference>
<dbReference type="Proteomes" id="UP000228380">
    <property type="component" value="Chromosome 4"/>
</dbReference>
<dbReference type="GeneID" id="103709964"/>
<feature type="transmembrane region" description="Helical" evidence="6">
    <location>
        <begin position="363"/>
        <end position="386"/>
    </location>
</feature>
<dbReference type="Pfam" id="PF01925">
    <property type="entry name" value="TauE"/>
    <property type="match status" value="2"/>
</dbReference>
<keyword evidence="8" id="KW-1185">Reference proteome</keyword>
<name>A0A8B7C8B2_PHODC</name>
<comment type="similarity">
    <text evidence="2">Belongs to the 4-toluene sulfonate uptake permease (TSUP) (TC 2.A.102) family.</text>
</comment>